<dbReference type="Proteomes" id="UP001377567">
    <property type="component" value="Unassembled WGS sequence"/>
</dbReference>
<name>A0AAV5S2I7_MAUHU</name>
<evidence type="ECO:0000313" key="2">
    <source>
        <dbReference type="Proteomes" id="UP001377567"/>
    </source>
</evidence>
<organism evidence="1 2">
    <name type="scientific">Maudiozyma humilis</name>
    <name type="common">Sour dough yeast</name>
    <name type="synonym">Kazachstania humilis</name>
    <dbReference type="NCBI Taxonomy" id="51915"/>
    <lineage>
        <taxon>Eukaryota</taxon>
        <taxon>Fungi</taxon>
        <taxon>Dikarya</taxon>
        <taxon>Ascomycota</taxon>
        <taxon>Saccharomycotina</taxon>
        <taxon>Saccharomycetes</taxon>
        <taxon>Saccharomycetales</taxon>
        <taxon>Saccharomycetaceae</taxon>
        <taxon>Maudiozyma</taxon>
    </lineage>
</organism>
<evidence type="ECO:0000313" key="1">
    <source>
        <dbReference type="EMBL" id="GMM57933.1"/>
    </source>
</evidence>
<sequence length="78" mass="8248">MDVTIGSKASDHGFNVGSYDGSDVVFALETILRDHDFDCDSGCDMTSMLLATCAPFLFHDLLRAGGPVLLAQPNSPGN</sequence>
<accession>A0AAV5S2I7</accession>
<proteinExistence type="predicted"/>
<dbReference type="AlphaFoldDB" id="A0AAV5S2I7"/>
<dbReference type="EMBL" id="BTGD01000018">
    <property type="protein sequence ID" value="GMM57933.1"/>
    <property type="molecule type" value="Genomic_DNA"/>
</dbReference>
<reference evidence="1 2" key="1">
    <citation type="journal article" date="2023" name="Elife">
        <title>Identification of key yeast species and microbe-microbe interactions impacting larval growth of Drosophila in the wild.</title>
        <authorList>
            <person name="Mure A."/>
            <person name="Sugiura Y."/>
            <person name="Maeda R."/>
            <person name="Honda K."/>
            <person name="Sakurai N."/>
            <person name="Takahashi Y."/>
            <person name="Watada M."/>
            <person name="Katoh T."/>
            <person name="Gotoh A."/>
            <person name="Gotoh Y."/>
            <person name="Taniguchi I."/>
            <person name="Nakamura K."/>
            <person name="Hayashi T."/>
            <person name="Katayama T."/>
            <person name="Uemura T."/>
            <person name="Hattori Y."/>
        </authorList>
    </citation>
    <scope>NUCLEOTIDE SEQUENCE [LARGE SCALE GENOMIC DNA]</scope>
    <source>
        <strain evidence="1 2">KH-74</strain>
    </source>
</reference>
<comment type="caution">
    <text evidence="1">The sequence shown here is derived from an EMBL/GenBank/DDBJ whole genome shotgun (WGS) entry which is preliminary data.</text>
</comment>
<gene>
    <name evidence="1" type="ORF">DAKH74_045490</name>
</gene>
<keyword evidence="2" id="KW-1185">Reference proteome</keyword>
<protein>
    <submittedName>
        <fullName evidence="1">Uncharacterized protein</fullName>
    </submittedName>
</protein>